<dbReference type="InterPro" id="IPR002093">
    <property type="entry name" value="BRCA2_repeat"/>
</dbReference>
<feature type="compositionally biased region" description="Basic and acidic residues" evidence="4">
    <location>
        <begin position="887"/>
        <end position="896"/>
    </location>
</feature>
<keyword evidence="2" id="KW-0227">DNA damage</keyword>
<dbReference type="RefSeq" id="XP_018010057.1">
    <property type="nucleotide sequence ID" value="XM_018154568.2"/>
</dbReference>
<feature type="compositionally biased region" description="Polar residues" evidence="4">
    <location>
        <begin position="440"/>
        <end position="453"/>
    </location>
</feature>
<evidence type="ECO:0000256" key="1">
    <source>
        <dbReference type="ARBA" id="ARBA00022737"/>
    </source>
</evidence>
<feature type="region of interest" description="Disordered" evidence="4">
    <location>
        <begin position="322"/>
        <end position="361"/>
    </location>
</feature>
<feature type="compositionally biased region" description="Polar residues" evidence="4">
    <location>
        <begin position="339"/>
        <end position="359"/>
    </location>
</feature>
<sequence>MSSRQKSTCGDWLCLLRTRALATTNKDVSHHNTTACSHQHSLNCSLSSLQDCIYSSTVCGCSAAGNHPSDRSRNCSYHRESSDFCFKEETNVLSPSTSINSSTTQGLKVQLGADSTSNSFVWTSALETPRRKTSLKTNSNVSLPEPCNASVVACTDALYARQNYEINPHNQDKNHANNLQSDAFTSPMPCQKNVSTQCKACISDECYCKTGQRTLLLEMSSSLERDKPRIEGVPTMHGSTYNLELKCKDPYVQCETSSLRNKNISMIENGGSFISDADMSVRLHTDDENTDANLHVFDSVSPKLRRRSKKATVKILARSLFSKEDGSSQNSETSLQSSPQASQDSVSGTPTENCDSVNESSKRYFGKSNELPLISSSHDDAETNYVDLCCRAVTESAKKSSDPRPCEVNLPKVPLDLSELNKSPTIASRTPLNRVRRAPFSTSTPSLESNLRFNLNPPGKEDTNFANRLEKAAENEIYASKDSKKYSVHVEEAQREPQSQVSSTKPLNDLDKLTQCEETSHRDATYAERLRPWDRASDEPKPIDLLCFPVKISRNNFCVEQNVLNTNGVSDTIQNTCNLILVEKSPVHKPDNAVDEASGNQKLDSEKNILLISNSQKKALMTPIRNEHVNEPAYRSHDKQSVMDPQADSSTEVLVTPSSVGAAGMQRKLPATPSLSARGALNLEMLKRIITPQRSFVYPSPVAETYCRVKNLEKTDSLHEEVFGCSLIESDVTIVVPSVEKKTQIDEKTVTGGSKNCAKDIYKSVENENVSNCVTSSITRKDDRVADLTPPVISQRNEPKMLKNASQKNESQSKLPKIGSRSYMNSEELAEVDDILRNCDVEFDDLIQPPDDIKITATPSNEMKKSNLPSNNACALNKQPNNNVTYDSDKSHHEPSPARTIKPSCSVFHTGRGVAVHVSEEAVAQASRLWRDIPQPEQTSVLEKTELLDSSASFYVPTGSHNISGKDASFAANQSSHEINDLQINMVGNKASERYTQIAHKSVNENEAVVPEISTRDMKNIRVNNRIPVSPSVRENCLETASADKLQTALLDNSVGFKTASGLTVKVNKSAIQKAVRMWNECTDNKVEGDRIFDERNLPIVPASSSTIEVTKNVTEHESQTNLAKTFHSSEEIVSSSGTSCIGFRTARGKSVQTSARALEKAKRMWNDCSSSTEASTTDKIGFNMDSVQNNSFLDKASSQSVPEKRLKSAVCQPRECDQLDLALHKSPSNMANLKFEGFKTAAGSAVSVSEKAVQAAKMLWQNLDETNSEQKPPEIMKKTDKLLSSTNFQTPTAGKSSKKEFIKHKVDPMRIKGVSSKLPEPESYYTNCNRTPKQVFYPVPKRTSSQMDGSDIAHPAPVGTLTDEEQAILDTQFSEIAEEFLKDDWNLETENSGVTSTVPIMATENSSSSSNARDSVADKRKISPQLETDCKRQKVNNLAYIQDMNGMDSLPQCAIESHNKVLPFPQDTTNCIGLPQTITGSGTIEKLTESNDHDLLRVSTNTDVNSESRNSVSNAVLLHRDNFAEDKKNIACSDRVDVVISDEMPGECHSDASVRIAGNTSLSQDSSLLVRNKVQPKYHGNSDEERKTSSLPNSMKMVNPDIDSAKLKIIDSSQRKALTEENVSNVLAMQKKSSLVRGGSSKKTASVAHAENMATGKSVNVFGEAKQSSLYLYKSSDSNTDVGTENSPAQLKSQEIKKKILHLRNSYGNPKSLSPLPSSPAVLRMPFRTPVRNKLTQE</sequence>
<feature type="compositionally biased region" description="Polar residues" evidence="4">
    <location>
        <begin position="804"/>
        <end position="814"/>
    </location>
</feature>
<feature type="region of interest" description="Disordered" evidence="4">
    <location>
        <begin position="439"/>
        <end position="459"/>
    </location>
</feature>
<evidence type="ECO:0000256" key="3">
    <source>
        <dbReference type="ARBA" id="ARBA00023204"/>
    </source>
</evidence>
<gene>
    <name evidence="6" type="primary">LOC108667533</name>
</gene>
<name>A0A8B7N822_HYAAZ</name>
<keyword evidence="5" id="KW-1185">Reference proteome</keyword>
<feature type="compositionally biased region" description="Low complexity" evidence="4">
    <location>
        <begin position="327"/>
        <end position="338"/>
    </location>
</feature>
<evidence type="ECO:0000256" key="4">
    <source>
        <dbReference type="SAM" id="MobiDB-lite"/>
    </source>
</evidence>
<dbReference type="GeneID" id="108667533"/>
<dbReference type="PANTHER" id="PTHR11289">
    <property type="entry name" value="BREAST CANCER TYPE 2 SUSCEPTIBILITY PROTEIN BRCA2"/>
    <property type="match status" value="1"/>
</dbReference>
<feature type="region of interest" description="Disordered" evidence="4">
    <location>
        <begin position="1575"/>
        <end position="1599"/>
    </location>
</feature>
<dbReference type="PANTHER" id="PTHR11289:SF0">
    <property type="entry name" value="BREAST CANCER TYPE 2 SUSCEPTIBILITY PROTEIN"/>
    <property type="match status" value="1"/>
</dbReference>
<keyword evidence="3" id="KW-0234">DNA repair</keyword>
<proteinExistence type="predicted"/>
<dbReference type="Pfam" id="PF00634">
    <property type="entry name" value="BRCA2"/>
    <property type="match status" value="1"/>
</dbReference>
<evidence type="ECO:0000313" key="5">
    <source>
        <dbReference type="Proteomes" id="UP000694843"/>
    </source>
</evidence>
<dbReference type="InterPro" id="IPR015525">
    <property type="entry name" value="BRCA2"/>
</dbReference>
<accession>A0A8B7N822</accession>
<feature type="region of interest" description="Disordered" evidence="4">
    <location>
        <begin position="882"/>
        <end position="902"/>
    </location>
</feature>
<feature type="region of interest" description="Disordered" evidence="4">
    <location>
        <begin position="796"/>
        <end position="818"/>
    </location>
</feature>
<organism evidence="5 6">
    <name type="scientific">Hyalella azteca</name>
    <name type="common">Amphipod</name>
    <dbReference type="NCBI Taxonomy" id="294128"/>
    <lineage>
        <taxon>Eukaryota</taxon>
        <taxon>Metazoa</taxon>
        <taxon>Ecdysozoa</taxon>
        <taxon>Arthropoda</taxon>
        <taxon>Crustacea</taxon>
        <taxon>Multicrustacea</taxon>
        <taxon>Malacostraca</taxon>
        <taxon>Eumalacostraca</taxon>
        <taxon>Peracarida</taxon>
        <taxon>Amphipoda</taxon>
        <taxon>Senticaudata</taxon>
        <taxon>Talitrida</taxon>
        <taxon>Talitroidea</taxon>
        <taxon>Hyalellidae</taxon>
        <taxon>Hyalella</taxon>
    </lineage>
</organism>
<evidence type="ECO:0000256" key="2">
    <source>
        <dbReference type="ARBA" id="ARBA00022763"/>
    </source>
</evidence>
<dbReference type="GO" id="GO:0000724">
    <property type="term" value="P:double-strand break repair via homologous recombination"/>
    <property type="evidence" value="ECO:0007669"/>
    <property type="project" value="InterPro"/>
</dbReference>
<dbReference type="KEGG" id="hazt:108667533"/>
<keyword evidence="1" id="KW-0677">Repeat</keyword>
<evidence type="ECO:0000313" key="6">
    <source>
        <dbReference type="RefSeq" id="XP_018010057.1"/>
    </source>
</evidence>
<reference evidence="6" key="1">
    <citation type="submission" date="2025-08" db="UniProtKB">
        <authorList>
            <consortium name="RefSeq"/>
        </authorList>
    </citation>
    <scope>IDENTIFICATION</scope>
    <source>
        <tissue evidence="6">Whole organism</tissue>
    </source>
</reference>
<dbReference type="Proteomes" id="UP000694843">
    <property type="component" value="Unplaced"/>
</dbReference>
<dbReference type="GO" id="GO:0006355">
    <property type="term" value="P:regulation of DNA-templated transcription"/>
    <property type="evidence" value="ECO:0007669"/>
    <property type="project" value="TreeGrafter"/>
</dbReference>
<dbReference type="OrthoDB" id="21095at2759"/>
<dbReference type="PROSITE" id="PS50138">
    <property type="entry name" value="BRCA2_REPEAT"/>
    <property type="match status" value="4"/>
</dbReference>
<protein>
    <submittedName>
        <fullName evidence="6">Uncharacterized protein LOC108667533</fullName>
    </submittedName>
</protein>